<dbReference type="InterPro" id="IPR057251">
    <property type="entry name" value="FP_C"/>
</dbReference>
<dbReference type="Proteomes" id="UP000653454">
    <property type="component" value="Unassembled WGS sequence"/>
</dbReference>
<comment type="caution">
    <text evidence="2">The sequence shown here is derived from an EMBL/GenBank/DDBJ whole genome shotgun (WGS) entry which is preliminary data.</text>
</comment>
<evidence type="ECO:0000259" key="1">
    <source>
        <dbReference type="Pfam" id="PF25298"/>
    </source>
</evidence>
<accession>A0A8S4EJU8</accession>
<evidence type="ECO:0000313" key="2">
    <source>
        <dbReference type="EMBL" id="CAG9116276.1"/>
    </source>
</evidence>
<feature type="domain" description="FP protein C-terminal" evidence="1">
    <location>
        <begin position="258"/>
        <end position="309"/>
    </location>
</feature>
<reference evidence="2" key="1">
    <citation type="submission" date="2020-11" db="EMBL/GenBank/DDBJ databases">
        <authorList>
            <person name="Whiteford S."/>
        </authorList>
    </citation>
    <scope>NUCLEOTIDE SEQUENCE</scope>
</reference>
<gene>
    <name evidence="2" type="ORF">PLXY2_LOCUS5902</name>
</gene>
<keyword evidence="3" id="KW-1185">Reference proteome</keyword>
<name>A0A8S4EJU8_PLUXY</name>
<protein>
    <submittedName>
        <fullName evidence="2">(diamondback moth) hypothetical protein</fullName>
    </submittedName>
</protein>
<organism evidence="2 3">
    <name type="scientific">Plutella xylostella</name>
    <name type="common">Diamondback moth</name>
    <name type="synonym">Plutella maculipennis</name>
    <dbReference type="NCBI Taxonomy" id="51655"/>
    <lineage>
        <taxon>Eukaryota</taxon>
        <taxon>Metazoa</taxon>
        <taxon>Ecdysozoa</taxon>
        <taxon>Arthropoda</taxon>
        <taxon>Hexapoda</taxon>
        <taxon>Insecta</taxon>
        <taxon>Pterygota</taxon>
        <taxon>Neoptera</taxon>
        <taxon>Endopterygota</taxon>
        <taxon>Lepidoptera</taxon>
        <taxon>Glossata</taxon>
        <taxon>Ditrysia</taxon>
        <taxon>Yponomeutoidea</taxon>
        <taxon>Plutellidae</taxon>
        <taxon>Plutella</taxon>
    </lineage>
</organism>
<proteinExistence type="predicted"/>
<dbReference type="EMBL" id="CAJHNJ030000018">
    <property type="protein sequence ID" value="CAG9116276.1"/>
    <property type="molecule type" value="Genomic_DNA"/>
</dbReference>
<evidence type="ECO:0000313" key="3">
    <source>
        <dbReference type="Proteomes" id="UP000653454"/>
    </source>
</evidence>
<sequence length="310" mass="35261">MLCRDCNQTCSDGATCSSCKNEYCFSCGNLTERGYRNLGTERRAAWKCPKCRITSPKIQSSASQKREASLEDVISRLDNLTKKLDVLPQLISDVGEMKTKIDDVIRSCEFACNKVDEFEVKLSGVSDQLSSLESAKEITIALQSTVNTLQQELNEKDQWSRLNNLEIKGVPLKNNENLFQIVESLGEHVGLTIAKSQINFISRVPVYDSKEKTILIGFVNRYTKEDFVAAGRAKKDLKACDIGYTNCDQRIYFNDHLSPENKRLLSKTKNIAREKNFRYVWVKHAKIHIRKNDASPSKIIKSIEDLNRLH</sequence>
<dbReference type="Pfam" id="PF25298">
    <property type="entry name" value="Baculo_FP_2nd"/>
    <property type="match status" value="1"/>
</dbReference>
<dbReference type="AlphaFoldDB" id="A0A8S4EJU8"/>